<dbReference type="EMBL" id="JBJXBP010000001">
    <property type="protein sequence ID" value="KAL3848862.1"/>
    <property type="molecule type" value="Genomic_DNA"/>
</dbReference>
<sequence length="78" mass="8474">MLGVSNRISDHVLQKNLQHTTCLFVNQATDTLHAAPPSKPADRRLRDALDVVAEHFTVTLCAALSQTLAALAPTRHFG</sequence>
<organism evidence="1 2">
    <name type="scientific">Penstemon smallii</name>
    <dbReference type="NCBI Taxonomy" id="265156"/>
    <lineage>
        <taxon>Eukaryota</taxon>
        <taxon>Viridiplantae</taxon>
        <taxon>Streptophyta</taxon>
        <taxon>Embryophyta</taxon>
        <taxon>Tracheophyta</taxon>
        <taxon>Spermatophyta</taxon>
        <taxon>Magnoliopsida</taxon>
        <taxon>eudicotyledons</taxon>
        <taxon>Gunneridae</taxon>
        <taxon>Pentapetalae</taxon>
        <taxon>asterids</taxon>
        <taxon>lamiids</taxon>
        <taxon>Lamiales</taxon>
        <taxon>Plantaginaceae</taxon>
        <taxon>Cheloneae</taxon>
        <taxon>Penstemon</taxon>
    </lineage>
</organism>
<gene>
    <name evidence="1" type="ORF">ACJIZ3_010744</name>
</gene>
<accession>A0ABD3UIK7</accession>
<proteinExistence type="predicted"/>
<keyword evidence="2" id="KW-1185">Reference proteome</keyword>
<evidence type="ECO:0000313" key="1">
    <source>
        <dbReference type="EMBL" id="KAL3848862.1"/>
    </source>
</evidence>
<protein>
    <submittedName>
        <fullName evidence="1">Uncharacterized protein</fullName>
    </submittedName>
</protein>
<name>A0ABD3UIK7_9LAMI</name>
<comment type="caution">
    <text evidence="1">The sequence shown here is derived from an EMBL/GenBank/DDBJ whole genome shotgun (WGS) entry which is preliminary data.</text>
</comment>
<reference evidence="1 2" key="1">
    <citation type="submission" date="2024-12" db="EMBL/GenBank/DDBJ databases">
        <title>The unique morphological basis and parallel evolutionary history of personate flowers in Penstemon.</title>
        <authorList>
            <person name="Depatie T.H."/>
            <person name="Wessinger C.A."/>
        </authorList>
    </citation>
    <scope>NUCLEOTIDE SEQUENCE [LARGE SCALE GENOMIC DNA]</scope>
    <source>
        <strain evidence="1">WTNN_2</strain>
        <tissue evidence="1">Leaf</tissue>
    </source>
</reference>
<dbReference type="Proteomes" id="UP001634393">
    <property type="component" value="Unassembled WGS sequence"/>
</dbReference>
<evidence type="ECO:0000313" key="2">
    <source>
        <dbReference type="Proteomes" id="UP001634393"/>
    </source>
</evidence>
<dbReference type="AlphaFoldDB" id="A0ABD3UIK7"/>